<keyword evidence="7 10" id="KW-0812">Transmembrane</keyword>
<dbReference type="PANTHER" id="PTHR39583">
    <property type="entry name" value="TYPE II SECRETION SYSTEM PROTEIN J-RELATED"/>
    <property type="match status" value="1"/>
</dbReference>
<evidence type="ECO:0000256" key="9">
    <source>
        <dbReference type="ARBA" id="ARBA00023136"/>
    </source>
</evidence>
<sequence length="214" mass="24076">MKMRRYHACKQRGFTLLEILIALFIFTILSLILANALHNVITIQSGTERNAERLRELQMVLLVMSRDVEQAVNRPIVNASGKEEAAFIGTPHSFTFTHTGFANPTGELLRSNLQRTRYDWNRGSLRRGVWPSLDAAPDAKPHARTLLNNVEAARFEYLDQNGRPHAGWPVQGQTSQPLPRAVRISLTISQWGKLSQLYVISAEPSKTISLPPKP</sequence>
<dbReference type="Gene3D" id="2.10.70.20">
    <property type="entry name" value="gspk-gspi-gspj complex like domains"/>
    <property type="match status" value="1"/>
</dbReference>
<feature type="transmembrane region" description="Helical" evidence="10">
    <location>
        <begin position="12"/>
        <end position="34"/>
    </location>
</feature>
<comment type="similarity">
    <text evidence="2">Belongs to the GSP J family.</text>
</comment>
<dbReference type="PROSITE" id="PS00409">
    <property type="entry name" value="PROKAR_NTER_METHYL"/>
    <property type="match status" value="1"/>
</dbReference>
<dbReference type="AlphaFoldDB" id="A0A370G2X5"/>
<evidence type="ECO:0000256" key="3">
    <source>
        <dbReference type="ARBA" id="ARBA00021539"/>
    </source>
</evidence>
<dbReference type="RefSeq" id="WP_170131886.1">
    <property type="nucleotide sequence ID" value="NZ_LR699114.1"/>
</dbReference>
<dbReference type="GO" id="GO:0005886">
    <property type="term" value="C:plasma membrane"/>
    <property type="evidence" value="ECO:0007669"/>
    <property type="project" value="UniProtKB-SubCell"/>
</dbReference>
<reference evidence="11 12" key="1">
    <citation type="submission" date="2018-07" db="EMBL/GenBank/DDBJ databases">
        <title>Genomic Encyclopedia of Type Strains, Phase IV (KMG-IV): sequencing the most valuable type-strain genomes for metagenomic binning, comparative biology and taxonomic classification.</title>
        <authorList>
            <person name="Goeker M."/>
        </authorList>
    </citation>
    <scope>NUCLEOTIDE SEQUENCE [LARGE SCALE GENOMIC DNA]</scope>
    <source>
        <strain evidence="11 12">DSM 16500</strain>
    </source>
</reference>
<evidence type="ECO:0000313" key="12">
    <source>
        <dbReference type="Proteomes" id="UP000254720"/>
    </source>
</evidence>
<protein>
    <recommendedName>
        <fullName evidence="3">Type II secretion system protein J</fullName>
    </recommendedName>
</protein>
<name>A0A370G2X5_9COXI</name>
<keyword evidence="9 10" id="KW-0472">Membrane</keyword>
<dbReference type="NCBIfam" id="TIGR01711">
    <property type="entry name" value="gspJ"/>
    <property type="match status" value="1"/>
</dbReference>
<keyword evidence="4" id="KW-1003">Cell membrane</keyword>
<dbReference type="SUPFAM" id="SSF54523">
    <property type="entry name" value="Pili subunits"/>
    <property type="match status" value="1"/>
</dbReference>
<gene>
    <name evidence="11" type="ORF">C8D86_13415</name>
</gene>
<dbReference type="InterPro" id="IPR045584">
    <property type="entry name" value="Pilin-like"/>
</dbReference>
<dbReference type="GO" id="GO:0015628">
    <property type="term" value="P:protein secretion by the type II secretion system"/>
    <property type="evidence" value="ECO:0007669"/>
    <property type="project" value="InterPro"/>
</dbReference>
<dbReference type="EMBL" id="QQAX01000034">
    <property type="protein sequence ID" value="RDI38062.1"/>
    <property type="molecule type" value="Genomic_DNA"/>
</dbReference>
<dbReference type="InterPro" id="IPR051621">
    <property type="entry name" value="T2SS_protein_J"/>
</dbReference>
<keyword evidence="12" id="KW-1185">Reference proteome</keyword>
<evidence type="ECO:0000256" key="5">
    <source>
        <dbReference type="ARBA" id="ARBA00022481"/>
    </source>
</evidence>
<keyword evidence="5" id="KW-0488">Methylation</keyword>
<evidence type="ECO:0000256" key="4">
    <source>
        <dbReference type="ARBA" id="ARBA00022475"/>
    </source>
</evidence>
<dbReference type="Pfam" id="PF11612">
    <property type="entry name" value="T2SSJ"/>
    <property type="match status" value="1"/>
</dbReference>
<dbReference type="GO" id="GO:0015627">
    <property type="term" value="C:type II protein secretion system complex"/>
    <property type="evidence" value="ECO:0007669"/>
    <property type="project" value="InterPro"/>
</dbReference>
<evidence type="ECO:0000256" key="8">
    <source>
        <dbReference type="ARBA" id="ARBA00022989"/>
    </source>
</evidence>
<dbReference type="Gene3D" id="3.10.610.10">
    <property type="entry name" value="GSPII I/J protein-like"/>
    <property type="match status" value="1"/>
</dbReference>
<evidence type="ECO:0000313" key="11">
    <source>
        <dbReference type="EMBL" id="RDI38062.1"/>
    </source>
</evidence>
<proteinExistence type="inferred from homology"/>
<keyword evidence="8 10" id="KW-1133">Transmembrane helix</keyword>
<comment type="caution">
    <text evidence="11">The sequence shown here is derived from an EMBL/GenBank/DDBJ whole genome shotgun (WGS) entry which is preliminary data.</text>
</comment>
<dbReference type="InterPro" id="IPR012902">
    <property type="entry name" value="N_methyl_site"/>
</dbReference>
<evidence type="ECO:0000256" key="6">
    <source>
        <dbReference type="ARBA" id="ARBA00022519"/>
    </source>
</evidence>
<dbReference type="NCBIfam" id="TIGR02532">
    <property type="entry name" value="IV_pilin_GFxxxE"/>
    <property type="match status" value="1"/>
</dbReference>
<evidence type="ECO:0000256" key="7">
    <source>
        <dbReference type="ARBA" id="ARBA00022692"/>
    </source>
</evidence>
<dbReference type="PANTHER" id="PTHR39583:SF2">
    <property type="entry name" value="TYPE II SECRETION SYSTEM PROTEIN J"/>
    <property type="match status" value="1"/>
</dbReference>
<dbReference type="Proteomes" id="UP000254720">
    <property type="component" value="Unassembled WGS sequence"/>
</dbReference>
<organism evidence="11 12">
    <name type="scientific">Aquicella lusitana</name>
    <dbReference type="NCBI Taxonomy" id="254246"/>
    <lineage>
        <taxon>Bacteria</taxon>
        <taxon>Pseudomonadati</taxon>
        <taxon>Pseudomonadota</taxon>
        <taxon>Gammaproteobacteria</taxon>
        <taxon>Legionellales</taxon>
        <taxon>Coxiellaceae</taxon>
        <taxon>Aquicella</taxon>
    </lineage>
</organism>
<evidence type="ECO:0000256" key="2">
    <source>
        <dbReference type="ARBA" id="ARBA00011084"/>
    </source>
</evidence>
<dbReference type="InterPro" id="IPR010055">
    <property type="entry name" value="T2SS_protein-GspJ"/>
</dbReference>
<evidence type="ECO:0000256" key="10">
    <source>
        <dbReference type="SAM" id="Phobius"/>
    </source>
</evidence>
<keyword evidence="6" id="KW-0997">Cell inner membrane</keyword>
<comment type="subcellular location">
    <subcellularLocation>
        <location evidence="1">Cell inner membrane</location>
        <topology evidence="1">Single-pass membrane protein</topology>
    </subcellularLocation>
</comment>
<accession>A0A370G2X5</accession>
<evidence type="ECO:0000256" key="1">
    <source>
        <dbReference type="ARBA" id="ARBA00004377"/>
    </source>
</evidence>
<dbReference type="Pfam" id="PF07963">
    <property type="entry name" value="N_methyl"/>
    <property type="match status" value="1"/>
</dbReference>